<dbReference type="GO" id="GO:0005829">
    <property type="term" value="C:cytosol"/>
    <property type="evidence" value="ECO:0007669"/>
    <property type="project" value="TreeGrafter"/>
</dbReference>
<dbReference type="PANTHER" id="PTHR10353:SF36">
    <property type="entry name" value="LP05116P"/>
    <property type="match status" value="1"/>
</dbReference>
<dbReference type="AlphaFoldDB" id="A0A938Y9R1"/>
<dbReference type="Pfam" id="PF00232">
    <property type="entry name" value="Glyco_hydro_1"/>
    <property type="match status" value="1"/>
</dbReference>
<accession>A0A938Y9R1</accession>
<sequence>MTPDHDAVDLTRALPPAFRFGVTGSAAQLEGGTDAGARTPSVWDLVAAVPGRTADGSTPAVAADHLTRLAEDVDLLRELHPDVWRTSVSWSRVQPGGRGPADPAGLAVYDRMVDAVLAAGVSPWLTLSHWDLPVELMEQGGWLVRATAEAFADYAELVTARLGDRVAGWFTFEAPVLHALYGYGVGIDAPGLTLFGGAFAAVHHQLLAHGWAAHRIRAVGGRVGVSNQHTSVDPASDAPLDRAAARWFAAFADRQATDALFCGRYPAAVLRTPGVEHDVVADGDLAAIAVPLDHYGVDWAGPTVVAAAPDNPSVPLTLVPHPAPHTTDSGLAVHPASLTRVLVDLHRRYPVLPPVVVSAGGAFSDRPAAAGAPTDAAGWVPDDDRTAHLRDHVRAVADAVAQGVDVAGYHHRSLLDGWEFADGFTQHYGLVRVDHRTQERTRRASFAAYRDLIAGHRSRR</sequence>
<evidence type="ECO:0000256" key="4">
    <source>
        <dbReference type="RuleBase" id="RU003690"/>
    </source>
</evidence>
<dbReference type="Gene3D" id="3.20.20.80">
    <property type="entry name" value="Glycosidases"/>
    <property type="match status" value="1"/>
</dbReference>
<dbReference type="GO" id="GO:0008422">
    <property type="term" value="F:beta-glucosidase activity"/>
    <property type="evidence" value="ECO:0007669"/>
    <property type="project" value="TreeGrafter"/>
</dbReference>
<dbReference type="Proteomes" id="UP000663792">
    <property type="component" value="Unassembled WGS sequence"/>
</dbReference>
<dbReference type="SUPFAM" id="SSF51445">
    <property type="entry name" value="(Trans)glycosidases"/>
    <property type="match status" value="1"/>
</dbReference>
<evidence type="ECO:0000256" key="1">
    <source>
        <dbReference type="ARBA" id="ARBA00010838"/>
    </source>
</evidence>
<protein>
    <submittedName>
        <fullName evidence="5">Family 1 glycosylhydrolase</fullName>
    </submittedName>
</protein>
<comment type="caution">
    <text evidence="5">The sequence shown here is derived from an EMBL/GenBank/DDBJ whole genome shotgun (WGS) entry which is preliminary data.</text>
</comment>
<dbReference type="PANTHER" id="PTHR10353">
    <property type="entry name" value="GLYCOSYL HYDROLASE"/>
    <property type="match status" value="1"/>
</dbReference>
<dbReference type="InterPro" id="IPR001360">
    <property type="entry name" value="Glyco_hydro_1"/>
</dbReference>
<dbReference type="InterPro" id="IPR017853">
    <property type="entry name" value="GH"/>
</dbReference>
<organism evidence="5 6">
    <name type="scientific">Nakamurella leprariae</name>
    <dbReference type="NCBI Taxonomy" id="2803911"/>
    <lineage>
        <taxon>Bacteria</taxon>
        <taxon>Bacillati</taxon>
        <taxon>Actinomycetota</taxon>
        <taxon>Actinomycetes</taxon>
        <taxon>Nakamurellales</taxon>
        <taxon>Nakamurellaceae</taxon>
        <taxon>Nakamurella</taxon>
    </lineage>
</organism>
<reference evidence="5" key="1">
    <citation type="submission" date="2021-01" db="EMBL/GenBank/DDBJ databases">
        <title>YIM 132084 draft genome.</title>
        <authorList>
            <person name="An D."/>
        </authorList>
    </citation>
    <scope>NUCLEOTIDE SEQUENCE</scope>
    <source>
        <strain evidence="5">YIM 132084</strain>
    </source>
</reference>
<evidence type="ECO:0000313" key="6">
    <source>
        <dbReference type="Proteomes" id="UP000663792"/>
    </source>
</evidence>
<proteinExistence type="inferred from homology"/>
<evidence type="ECO:0000256" key="3">
    <source>
        <dbReference type="ARBA" id="ARBA00023295"/>
    </source>
</evidence>
<name>A0A938Y9R1_9ACTN</name>
<keyword evidence="3" id="KW-0326">Glycosidase</keyword>
<dbReference type="GO" id="GO:0016052">
    <property type="term" value="P:carbohydrate catabolic process"/>
    <property type="evidence" value="ECO:0007669"/>
    <property type="project" value="TreeGrafter"/>
</dbReference>
<evidence type="ECO:0000313" key="5">
    <source>
        <dbReference type="EMBL" id="MBM9466547.1"/>
    </source>
</evidence>
<dbReference type="EMBL" id="JAERWK010000006">
    <property type="protein sequence ID" value="MBM9466547.1"/>
    <property type="molecule type" value="Genomic_DNA"/>
</dbReference>
<evidence type="ECO:0000256" key="2">
    <source>
        <dbReference type="ARBA" id="ARBA00022801"/>
    </source>
</evidence>
<dbReference type="RefSeq" id="WP_205259508.1">
    <property type="nucleotide sequence ID" value="NZ_JAERWK010000006.1"/>
</dbReference>
<comment type="similarity">
    <text evidence="1 4">Belongs to the glycosyl hydrolase 1 family.</text>
</comment>
<gene>
    <name evidence="5" type="ORF">JL106_04530</name>
</gene>
<keyword evidence="2" id="KW-0378">Hydrolase</keyword>
<keyword evidence="6" id="KW-1185">Reference proteome</keyword>